<gene>
    <name evidence="2" type="ORF">SU60_06070</name>
</gene>
<reference evidence="2 3" key="1">
    <citation type="submission" date="2015-01" db="EMBL/GenBank/DDBJ databases">
        <title>Draft genome of Vibrio mytili type strain CAIM 528.</title>
        <authorList>
            <person name="Gonzalez-Castillo A."/>
            <person name="Gomez-Gil B."/>
            <person name="Enciso-Ibarra J."/>
        </authorList>
    </citation>
    <scope>NUCLEOTIDE SEQUENCE [LARGE SCALE GENOMIC DNA]</scope>
    <source>
        <strain evidence="2 3">CAIM 528</strain>
    </source>
</reference>
<dbReference type="RefSeq" id="WP_041154751.1">
    <property type="nucleotide sequence ID" value="NZ_CBCRVP010000007.1"/>
</dbReference>
<dbReference type="Pfam" id="PF10502">
    <property type="entry name" value="Peptidase_S26"/>
    <property type="match status" value="1"/>
</dbReference>
<accession>A0A0C3IBJ3</accession>
<dbReference type="Proteomes" id="UP000031977">
    <property type="component" value="Unassembled WGS sequence"/>
</dbReference>
<evidence type="ECO:0000313" key="2">
    <source>
        <dbReference type="EMBL" id="KIN11642.1"/>
    </source>
</evidence>
<dbReference type="InterPro" id="IPR036286">
    <property type="entry name" value="LexA/Signal_pep-like_sf"/>
</dbReference>
<dbReference type="AlphaFoldDB" id="A0A0C3IBJ3"/>
<dbReference type="InterPro" id="IPR019533">
    <property type="entry name" value="Peptidase_S26"/>
</dbReference>
<dbReference type="GO" id="GO:0004252">
    <property type="term" value="F:serine-type endopeptidase activity"/>
    <property type="evidence" value="ECO:0007669"/>
    <property type="project" value="InterPro"/>
</dbReference>
<organism evidence="2 3">
    <name type="scientific">Vibrio mytili</name>
    <dbReference type="NCBI Taxonomy" id="50718"/>
    <lineage>
        <taxon>Bacteria</taxon>
        <taxon>Pseudomonadati</taxon>
        <taxon>Pseudomonadota</taxon>
        <taxon>Gammaproteobacteria</taxon>
        <taxon>Vibrionales</taxon>
        <taxon>Vibrionaceae</taxon>
        <taxon>Vibrio</taxon>
    </lineage>
</organism>
<dbReference type="EMBL" id="JXOK01000015">
    <property type="protein sequence ID" value="KIN11642.1"/>
    <property type="molecule type" value="Genomic_DNA"/>
</dbReference>
<dbReference type="Gene3D" id="2.10.109.10">
    <property type="entry name" value="Umud Fragment, subunit A"/>
    <property type="match status" value="1"/>
</dbReference>
<proteinExistence type="predicted"/>
<keyword evidence="3" id="KW-1185">Reference proteome</keyword>
<dbReference type="SUPFAM" id="SSF51306">
    <property type="entry name" value="LexA/Signal peptidase"/>
    <property type="match status" value="1"/>
</dbReference>
<feature type="domain" description="Peptidase S26" evidence="1">
    <location>
        <begin position="13"/>
        <end position="167"/>
    </location>
</feature>
<sequence>MKLIVRKESWKRFALKAAIVLALLWVAGTSFAGRYRIGYDPQLERCLPNHSVYLIDLKDKELHRDAIYAFSAKGMEPLYDDGTRMLKVLSGMPGDTVEVNKNWEVVVNGEVKQVGLQLANKLNVPASHFFGKGVLPEKHYWFLGESISSFDSRYWGDVKDEQIIGRAYPLF</sequence>
<dbReference type="GO" id="GO:0006465">
    <property type="term" value="P:signal peptide processing"/>
    <property type="evidence" value="ECO:0007669"/>
    <property type="project" value="InterPro"/>
</dbReference>
<name>A0A0C3IBJ3_9VIBR</name>
<dbReference type="STRING" id="50718.SU60_06070"/>
<dbReference type="OrthoDB" id="5360818at2"/>
<evidence type="ECO:0000313" key="3">
    <source>
        <dbReference type="Proteomes" id="UP000031977"/>
    </source>
</evidence>
<protein>
    <submittedName>
        <fullName evidence="2">Peptidase</fullName>
    </submittedName>
</protein>
<evidence type="ECO:0000259" key="1">
    <source>
        <dbReference type="Pfam" id="PF10502"/>
    </source>
</evidence>
<comment type="caution">
    <text evidence="2">The sequence shown here is derived from an EMBL/GenBank/DDBJ whole genome shotgun (WGS) entry which is preliminary data.</text>
</comment>